<evidence type="ECO:0000256" key="4">
    <source>
        <dbReference type="ARBA" id="ARBA00022777"/>
    </source>
</evidence>
<dbReference type="GeneID" id="25566829"/>
<keyword evidence="2" id="KW-0808">Transferase</keyword>
<dbReference type="GO" id="GO:0005524">
    <property type="term" value="F:ATP binding"/>
    <property type="evidence" value="ECO:0007669"/>
    <property type="project" value="UniProtKB-UniRule"/>
</dbReference>
<feature type="compositionally biased region" description="Low complexity" evidence="7">
    <location>
        <begin position="328"/>
        <end position="339"/>
    </location>
</feature>
<dbReference type="SMART" id="SM00220">
    <property type="entry name" value="S_TKc"/>
    <property type="match status" value="1"/>
</dbReference>
<dbReference type="PROSITE" id="PS51489">
    <property type="entry name" value="BUB1_N"/>
    <property type="match status" value="1"/>
</dbReference>
<feature type="domain" description="Protein kinase" evidence="8">
    <location>
        <begin position="548"/>
        <end position="823"/>
    </location>
</feature>
<dbReference type="InterPro" id="IPR013212">
    <property type="entry name" value="Mad3/Bub1_I"/>
</dbReference>
<dbReference type="GO" id="GO:0005634">
    <property type="term" value="C:nucleus"/>
    <property type="evidence" value="ECO:0007669"/>
    <property type="project" value="TreeGrafter"/>
</dbReference>
<evidence type="ECO:0000313" key="11">
    <source>
        <dbReference type="Proteomes" id="UP000054408"/>
    </source>
</evidence>
<dbReference type="Proteomes" id="UP000054408">
    <property type="component" value="Unassembled WGS sequence"/>
</dbReference>
<evidence type="ECO:0000256" key="7">
    <source>
        <dbReference type="SAM" id="MobiDB-lite"/>
    </source>
</evidence>
<dbReference type="GO" id="GO:0034501">
    <property type="term" value="P:protein localization to kinetochore"/>
    <property type="evidence" value="ECO:0007669"/>
    <property type="project" value="TreeGrafter"/>
</dbReference>
<dbReference type="Gene3D" id="1.10.510.10">
    <property type="entry name" value="Transferase(Phosphotransferase) domain 1"/>
    <property type="match status" value="1"/>
</dbReference>
<dbReference type="RefSeq" id="XP_013755288.1">
    <property type="nucleotide sequence ID" value="XM_013899834.1"/>
</dbReference>
<feature type="domain" description="BUB1 N-terminal" evidence="9">
    <location>
        <begin position="37"/>
        <end position="214"/>
    </location>
</feature>
<dbReference type="AlphaFoldDB" id="A0A0L0DKA7"/>
<dbReference type="FunFam" id="3.30.200.20:FF:000131">
    <property type="entry name" value="Dual specificity protein kinase TTK"/>
    <property type="match status" value="1"/>
</dbReference>
<feature type="compositionally biased region" description="Polar residues" evidence="7">
    <location>
        <begin position="295"/>
        <end position="304"/>
    </location>
</feature>
<dbReference type="PROSITE" id="PS00108">
    <property type="entry name" value="PROTEIN_KINASE_ST"/>
    <property type="match status" value="1"/>
</dbReference>
<keyword evidence="4 10" id="KW-0418">Kinase</keyword>
<sequence>MAAKKALGAGGAAAAPAELAFLRPKVRTTTQTYKARMERVEAVEAAPQAPQPWLKLVAYEQTKPRHRSAITRNRFMERILVRATESIDLAVYAKDPDTLKLWHIYLDQVVETATLETRADALARVRDALNYMKNQSIGTDAATFYVYWAEFETQHGGDVPAARQILLRGQARGAEPLAEVNAALNALPPCLDDNVRLGLAGDDISDDEDLIPSSLRRSSRTASSSESGSPGKAQGAGGRADADDDLEATTNFSAPTPAGGEDGGETLSFKDMDIVEIIKPQVKAELEELEAESKGGNTAGNSTKFEFRPDDFVIPPFRGTTAEIKAADAAAASAAVAAENRARAAADEGESEATATADADDTTIAGGPPAAPPSAAKKTPRRRRELTPAALTELRKRQLGSPAASPRAVKRSKPLDSGSPSVESESSEGSPPAGAAATPARATPARATPARAPLQALVATNSAQDIESTPVANTQSASRVMATVSLSGPRPSGSVSGNGTPGVAAAPRSAGGASSGAGPRSAPRGSAGSSNALGVPAGNCFVINGRSFVKLEIVGKGGSSKVYKVMAPNRKIYACKRIKFRGESQETIESYVNEITLLKRLQGHDNIINLLDSEVKVKENEIYLIMEYGETDLSSLLKRQRASSASGRVDDNFVRFYWQQMLQAVHTIHEERIVHGDLKPANFLLVDGQLKLIDFGIAKAISNDTTNIVRDNQIGTLNYMSPEAILDTNSASGCGAGGMKMKLGRASDIWSLGCILYQMVYGECPFAGLNVVQKLQAIINPNYTIKYPETSVTPALVDLVASCLRRDPKERLSIPQLLDHAFVRPVPLTRASLSAVVEAVLRSGADLRHSKSVAHLAWSALEAAGSSLNELNTRLGALAEVAKPAEPRASAAPATAGAALSASASGPPVVLDTTAIGAQRAALQPLATSSSARWMKSGASGEPASLESVLKAGLQRMGKAAMEGGDTTADFTWQSEA</sequence>
<evidence type="ECO:0000256" key="6">
    <source>
        <dbReference type="PROSITE-ProRule" id="PRU10141"/>
    </source>
</evidence>
<feature type="region of interest" description="Disordered" evidence="7">
    <location>
        <begin position="207"/>
        <end position="266"/>
    </location>
</feature>
<dbReference type="GO" id="GO:0033316">
    <property type="term" value="P:meiotic spindle assembly checkpoint signaling"/>
    <property type="evidence" value="ECO:0007669"/>
    <property type="project" value="TreeGrafter"/>
</dbReference>
<feature type="binding site" evidence="6">
    <location>
        <position position="576"/>
    </location>
    <ligand>
        <name>ATP</name>
        <dbReference type="ChEBI" id="CHEBI:30616"/>
    </ligand>
</feature>
<dbReference type="SUPFAM" id="SSF56112">
    <property type="entry name" value="Protein kinase-like (PK-like)"/>
    <property type="match status" value="1"/>
</dbReference>
<feature type="region of interest" description="Disordered" evidence="7">
    <location>
        <begin position="288"/>
        <end position="307"/>
    </location>
</feature>
<dbReference type="GO" id="GO:0004712">
    <property type="term" value="F:protein serine/threonine/tyrosine kinase activity"/>
    <property type="evidence" value="ECO:0007669"/>
    <property type="project" value="TreeGrafter"/>
</dbReference>
<feature type="region of interest" description="Disordered" evidence="7">
    <location>
        <begin position="328"/>
        <end position="449"/>
    </location>
</feature>
<dbReference type="InterPro" id="IPR008271">
    <property type="entry name" value="Ser/Thr_kinase_AS"/>
</dbReference>
<feature type="compositionally biased region" description="Low complexity" evidence="7">
    <location>
        <begin position="352"/>
        <end position="377"/>
    </location>
</feature>
<dbReference type="Gene3D" id="3.30.200.20">
    <property type="entry name" value="Phosphorylase Kinase, domain 1"/>
    <property type="match status" value="1"/>
</dbReference>
<dbReference type="GO" id="GO:0000776">
    <property type="term" value="C:kinetochore"/>
    <property type="evidence" value="ECO:0007669"/>
    <property type="project" value="TreeGrafter"/>
</dbReference>
<dbReference type="GO" id="GO:0007094">
    <property type="term" value="P:mitotic spindle assembly checkpoint signaling"/>
    <property type="evidence" value="ECO:0007669"/>
    <property type="project" value="TreeGrafter"/>
</dbReference>
<dbReference type="EMBL" id="GL349473">
    <property type="protein sequence ID" value="KNC52491.1"/>
    <property type="molecule type" value="Genomic_DNA"/>
</dbReference>
<dbReference type="eggNOG" id="KOG0596">
    <property type="taxonomic scope" value="Eukaryota"/>
</dbReference>
<evidence type="ECO:0000313" key="10">
    <source>
        <dbReference type="EMBL" id="KNC52491.1"/>
    </source>
</evidence>
<keyword evidence="5 6" id="KW-0067">ATP-binding</keyword>
<evidence type="ECO:0000256" key="2">
    <source>
        <dbReference type="ARBA" id="ARBA00022679"/>
    </source>
</evidence>
<evidence type="ECO:0000256" key="1">
    <source>
        <dbReference type="ARBA" id="ARBA00022527"/>
    </source>
</evidence>
<dbReference type="PANTHER" id="PTHR22974:SF21">
    <property type="entry name" value="DUAL SPECIFICITY PROTEIN KINASE TTK"/>
    <property type="match status" value="1"/>
</dbReference>
<keyword evidence="1" id="KW-0723">Serine/threonine-protein kinase</keyword>
<feature type="compositionally biased region" description="Low complexity" evidence="7">
    <location>
        <begin position="504"/>
        <end position="530"/>
    </location>
</feature>
<organism evidence="10 11">
    <name type="scientific">Thecamonas trahens ATCC 50062</name>
    <dbReference type="NCBI Taxonomy" id="461836"/>
    <lineage>
        <taxon>Eukaryota</taxon>
        <taxon>Apusozoa</taxon>
        <taxon>Apusomonadida</taxon>
        <taxon>Apusomonadidae</taxon>
        <taxon>Thecamonas</taxon>
    </lineage>
</organism>
<feature type="compositionally biased region" description="Low complexity" evidence="7">
    <location>
        <begin position="213"/>
        <end position="233"/>
    </location>
</feature>
<evidence type="ECO:0000256" key="5">
    <source>
        <dbReference type="ARBA" id="ARBA00022840"/>
    </source>
</evidence>
<dbReference type="InterPro" id="IPR011009">
    <property type="entry name" value="Kinase-like_dom_sf"/>
</dbReference>
<proteinExistence type="predicted"/>
<protein>
    <submittedName>
        <fullName evidence="10">TTK protein kinase</fullName>
    </submittedName>
</protein>
<accession>A0A0L0DKA7</accession>
<dbReference type="InterPro" id="IPR017441">
    <property type="entry name" value="Protein_kinase_ATP_BS"/>
</dbReference>
<dbReference type="InterPro" id="IPR000719">
    <property type="entry name" value="Prot_kinase_dom"/>
</dbReference>
<dbReference type="Gene3D" id="1.25.40.430">
    <property type="match status" value="1"/>
</dbReference>
<dbReference type="STRING" id="461836.A0A0L0DKA7"/>
<gene>
    <name evidence="10" type="ORF">AMSG_08048</name>
</gene>
<evidence type="ECO:0000256" key="3">
    <source>
        <dbReference type="ARBA" id="ARBA00022741"/>
    </source>
</evidence>
<feature type="compositionally biased region" description="Low complexity" evidence="7">
    <location>
        <begin position="417"/>
        <end position="449"/>
    </location>
</feature>
<keyword evidence="3 6" id="KW-0547">Nucleotide-binding</keyword>
<dbReference type="Pfam" id="PF08311">
    <property type="entry name" value="Mad3_BUB1_I"/>
    <property type="match status" value="1"/>
</dbReference>
<feature type="region of interest" description="Disordered" evidence="7">
    <location>
        <begin position="485"/>
        <end position="530"/>
    </location>
</feature>
<dbReference type="GO" id="GO:0004674">
    <property type="term" value="F:protein serine/threonine kinase activity"/>
    <property type="evidence" value="ECO:0007669"/>
    <property type="project" value="UniProtKB-KW"/>
</dbReference>
<keyword evidence="11" id="KW-1185">Reference proteome</keyword>
<dbReference type="GO" id="GO:0098813">
    <property type="term" value="P:nuclear chromosome segregation"/>
    <property type="evidence" value="ECO:0007669"/>
    <property type="project" value="UniProtKB-ARBA"/>
</dbReference>
<dbReference type="OrthoDB" id="20524at2759"/>
<evidence type="ECO:0000259" key="9">
    <source>
        <dbReference type="PROSITE" id="PS51489"/>
    </source>
</evidence>
<dbReference type="PROSITE" id="PS00107">
    <property type="entry name" value="PROTEIN_KINASE_ATP"/>
    <property type="match status" value="1"/>
</dbReference>
<dbReference type="PROSITE" id="PS50011">
    <property type="entry name" value="PROTEIN_KINASE_DOM"/>
    <property type="match status" value="1"/>
</dbReference>
<reference evidence="10 11" key="1">
    <citation type="submission" date="2010-05" db="EMBL/GenBank/DDBJ databases">
        <title>The Genome Sequence of Thecamonas trahens ATCC 50062.</title>
        <authorList>
            <consortium name="The Broad Institute Genome Sequencing Platform"/>
            <person name="Russ C."/>
            <person name="Cuomo C."/>
            <person name="Shea T."/>
            <person name="Young S.K."/>
            <person name="Zeng Q."/>
            <person name="Koehrsen M."/>
            <person name="Haas B."/>
            <person name="Borodovsky M."/>
            <person name="Guigo R."/>
            <person name="Alvarado L."/>
            <person name="Berlin A."/>
            <person name="Bochicchio J."/>
            <person name="Borenstein D."/>
            <person name="Chapman S."/>
            <person name="Chen Z."/>
            <person name="Freedman E."/>
            <person name="Gellesch M."/>
            <person name="Goldberg J."/>
            <person name="Griggs A."/>
            <person name="Gujja S."/>
            <person name="Heilman E."/>
            <person name="Heiman D."/>
            <person name="Hepburn T."/>
            <person name="Howarth C."/>
            <person name="Jen D."/>
            <person name="Larson L."/>
            <person name="Mehta T."/>
            <person name="Park D."/>
            <person name="Pearson M."/>
            <person name="Roberts A."/>
            <person name="Saif S."/>
            <person name="Shenoy N."/>
            <person name="Sisk P."/>
            <person name="Stolte C."/>
            <person name="Sykes S."/>
            <person name="Thomson T."/>
            <person name="Walk T."/>
            <person name="White J."/>
            <person name="Yandava C."/>
            <person name="Burger G."/>
            <person name="Gray M.W."/>
            <person name="Holland P.W.H."/>
            <person name="King N."/>
            <person name="Lang F.B.F."/>
            <person name="Roger A.J."/>
            <person name="Ruiz-Trillo I."/>
            <person name="Lander E."/>
            <person name="Nusbaum C."/>
        </authorList>
    </citation>
    <scope>NUCLEOTIDE SEQUENCE [LARGE SCALE GENOMIC DNA]</scope>
    <source>
        <strain evidence="10 11">ATCC 50062</strain>
    </source>
</reference>
<dbReference type="Pfam" id="PF00069">
    <property type="entry name" value="Pkinase"/>
    <property type="match status" value="1"/>
</dbReference>
<evidence type="ECO:0000259" key="8">
    <source>
        <dbReference type="PROSITE" id="PS50011"/>
    </source>
</evidence>
<dbReference type="FunFam" id="1.10.510.10:FF:000224">
    <property type="entry name" value="serine/threonine-protein kinase mph1 isoform X1"/>
    <property type="match status" value="1"/>
</dbReference>
<dbReference type="InterPro" id="IPR027084">
    <property type="entry name" value="Mps1_cat"/>
</dbReference>
<dbReference type="CDD" id="cd14131">
    <property type="entry name" value="PKc_Mps1"/>
    <property type="match status" value="1"/>
</dbReference>
<dbReference type="PANTHER" id="PTHR22974">
    <property type="entry name" value="MIXED LINEAGE PROTEIN KINASE"/>
    <property type="match status" value="1"/>
</dbReference>
<name>A0A0L0DKA7_THETB</name>